<dbReference type="GO" id="GO:0006581">
    <property type="term" value="P:acetylcholine catabolic process"/>
    <property type="evidence" value="ECO:0007669"/>
    <property type="project" value="TreeGrafter"/>
</dbReference>
<sequence>MKGNFISSVVTPLLWTILSTVSTTLSTSPIIQTNKGLVRGKRLTLHHGKHVDAFYGIPYAKPPVGELRFRHPLPADEWPDVFDATHLPKSCIYLNDSMFKNFKGAQMWNPNTPVDEDCLYLNVWVPRSNPPFQNKAVMIWIYGGSFSYGSSALDVYNAKYLAAENDIIVVSMQYRLGSLGFLSFGDSEAPGNAGLFDQLAAIEWVQTNIHNFGGNSHNVTLFGESVGSASVGIHMLSPLSRGKFQRAILQSGAPQANWATVTKKEAFRRSTELAKAFNCSQKDVKMTLKCLREKEGSQFPLKDFSPTIAYGVNQFPFVAVIDGVLIPESPKMAFNNLHFKKTPILIGTNINEGNYFLVYDNPDYFPLNFSDSLNLSRSQFLDCVRHFFKYYPQYPKKLNSFGEEAIKFQYTPWKNPYDQKLNALSVDQAFGDMNFVCPTIDFADRYALAGVPVYQYRFEHRSTAHFWPKWMGVLHGDEINFVFGEPLDPTKNYTHIEKKFSKKLMKYWTNFAKTGDPNKEQVDGEIMMLDEWPVYTIEERKYLRLTTNIVHDHEQRNTIGIGPKIQDCAFWNEYLPNLVKETADTSEVEKEWKVKFADWSDHFDNFLLAYEHRLQSCNNVP</sequence>
<dbReference type="GO" id="GO:0005886">
    <property type="term" value="C:plasma membrane"/>
    <property type="evidence" value="ECO:0007669"/>
    <property type="project" value="TreeGrafter"/>
</dbReference>
<evidence type="ECO:0000256" key="6">
    <source>
        <dbReference type="SAM" id="SignalP"/>
    </source>
</evidence>
<dbReference type="GO" id="GO:0019695">
    <property type="term" value="P:choline metabolic process"/>
    <property type="evidence" value="ECO:0007669"/>
    <property type="project" value="TreeGrafter"/>
</dbReference>
<evidence type="ECO:0000256" key="3">
    <source>
        <dbReference type="ARBA" id="ARBA00022801"/>
    </source>
</evidence>
<evidence type="ECO:0000313" key="9">
    <source>
        <dbReference type="Proteomes" id="UP000683360"/>
    </source>
</evidence>
<comment type="caution">
    <text evidence="8">The sequence shown here is derived from an EMBL/GenBank/DDBJ whole genome shotgun (WGS) entry which is preliminary data.</text>
</comment>
<keyword evidence="2" id="KW-0719">Serine esterase</keyword>
<keyword evidence="6" id="KW-0732">Signal</keyword>
<evidence type="ECO:0000256" key="2">
    <source>
        <dbReference type="ARBA" id="ARBA00022487"/>
    </source>
</evidence>
<evidence type="ECO:0000256" key="1">
    <source>
        <dbReference type="ARBA" id="ARBA00005964"/>
    </source>
</evidence>
<organism evidence="8 9">
    <name type="scientific">Mytilus edulis</name>
    <name type="common">Blue mussel</name>
    <dbReference type="NCBI Taxonomy" id="6550"/>
    <lineage>
        <taxon>Eukaryota</taxon>
        <taxon>Metazoa</taxon>
        <taxon>Spiralia</taxon>
        <taxon>Lophotrochozoa</taxon>
        <taxon>Mollusca</taxon>
        <taxon>Bivalvia</taxon>
        <taxon>Autobranchia</taxon>
        <taxon>Pteriomorphia</taxon>
        <taxon>Mytilida</taxon>
        <taxon>Mytiloidea</taxon>
        <taxon>Mytilidae</taxon>
        <taxon>Mytilinae</taxon>
        <taxon>Mytilus</taxon>
    </lineage>
</organism>
<dbReference type="InterPro" id="IPR000997">
    <property type="entry name" value="Cholinesterase"/>
</dbReference>
<dbReference type="Gene3D" id="3.40.50.1820">
    <property type="entry name" value="alpha/beta hydrolase"/>
    <property type="match status" value="1"/>
</dbReference>
<feature type="active site" description="Charge relay system" evidence="5">
    <location>
        <position position="352"/>
    </location>
</feature>
<gene>
    <name evidence="8" type="ORF">MEDL_38567</name>
</gene>
<evidence type="ECO:0000313" key="8">
    <source>
        <dbReference type="EMBL" id="CAG2225425.1"/>
    </source>
</evidence>
<evidence type="ECO:0000256" key="4">
    <source>
        <dbReference type="ARBA" id="ARBA00023157"/>
    </source>
</evidence>
<dbReference type="Pfam" id="PF00135">
    <property type="entry name" value="COesterase"/>
    <property type="match status" value="1"/>
</dbReference>
<dbReference type="GO" id="GO:0003990">
    <property type="term" value="F:acetylcholinesterase activity"/>
    <property type="evidence" value="ECO:0007669"/>
    <property type="project" value="UniProtKB-EC"/>
</dbReference>
<dbReference type="PANTHER" id="PTHR43918">
    <property type="entry name" value="ACETYLCHOLINESTERASE"/>
    <property type="match status" value="1"/>
</dbReference>
<feature type="chain" id="PRO_5035805176" evidence="6">
    <location>
        <begin position="27"/>
        <end position="621"/>
    </location>
</feature>
<dbReference type="PROSITE" id="PS00941">
    <property type="entry name" value="CARBOXYLESTERASE_B_2"/>
    <property type="match status" value="1"/>
</dbReference>
<dbReference type="AlphaFoldDB" id="A0A8S3T4I1"/>
<dbReference type="SUPFAM" id="SSF53474">
    <property type="entry name" value="alpha/beta-Hydrolases"/>
    <property type="match status" value="1"/>
</dbReference>
<evidence type="ECO:0000259" key="7">
    <source>
        <dbReference type="Pfam" id="PF00135"/>
    </source>
</evidence>
<dbReference type="PRINTS" id="PR00878">
    <property type="entry name" value="CHOLNESTRASE"/>
</dbReference>
<dbReference type="InterPro" id="IPR050654">
    <property type="entry name" value="AChE-related_enzymes"/>
</dbReference>
<comment type="similarity">
    <text evidence="1">Belongs to the type-B carboxylesterase/lipase family.</text>
</comment>
<dbReference type="EMBL" id="CAJPWZ010001849">
    <property type="protein sequence ID" value="CAG2225425.1"/>
    <property type="molecule type" value="Genomic_DNA"/>
</dbReference>
<feature type="active site" description="Charge relay system" evidence="5">
    <location>
        <position position="475"/>
    </location>
</feature>
<dbReference type="InterPro" id="IPR002018">
    <property type="entry name" value="CarbesteraseB"/>
</dbReference>
<accession>A0A8S3T4I1</accession>
<feature type="domain" description="Carboxylesterase type B" evidence="7">
    <location>
        <begin position="28"/>
        <end position="558"/>
    </location>
</feature>
<dbReference type="PANTHER" id="PTHR43918:SF12">
    <property type="entry name" value="ACETYLCHOLINESTERASE 1"/>
    <property type="match status" value="1"/>
</dbReference>
<keyword evidence="4" id="KW-1015">Disulfide bond</keyword>
<dbReference type="Proteomes" id="UP000683360">
    <property type="component" value="Unassembled WGS sequence"/>
</dbReference>
<dbReference type="OrthoDB" id="9000293at2759"/>
<proteinExistence type="inferred from homology"/>
<feature type="active site" description="Acyl-ester intermediate" evidence="5">
    <location>
        <position position="225"/>
    </location>
</feature>
<dbReference type="CDD" id="cd00312">
    <property type="entry name" value="Esterase_lipase"/>
    <property type="match status" value="1"/>
</dbReference>
<protein>
    <submittedName>
        <fullName evidence="8">ACHE</fullName>
        <ecNumber evidence="8">3.1.1.7</ecNumber>
    </submittedName>
</protein>
<reference evidence="8" key="1">
    <citation type="submission" date="2021-03" db="EMBL/GenBank/DDBJ databases">
        <authorList>
            <person name="Bekaert M."/>
        </authorList>
    </citation>
    <scope>NUCLEOTIDE SEQUENCE</scope>
</reference>
<evidence type="ECO:0000256" key="5">
    <source>
        <dbReference type="PIRSR" id="PIRSR600997-1"/>
    </source>
</evidence>
<dbReference type="InterPro" id="IPR019819">
    <property type="entry name" value="Carboxylesterase_B_CS"/>
</dbReference>
<dbReference type="FunFam" id="3.40.50.1820:FF:000029">
    <property type="entry name" value="Acetylcholinesterase"/>
    <property type="match status" value="1"/>
</dbReference>
<dbReference type="GO" id="GO:0005615">
    <property type="term" value="C:extracellular space"/>
    <property type="evidence" value="ECO:0007669"/>
    <property type="project" value="TreeGrafter"/>
</dbReference>
<feature type="signal peptide" evidence="6">
    <location>
        <begin position="1"/>
        <end position="26"/>
    </location>
</feature>
<name>A0A8S3T4I1_MYTED</name>
<keyword evidence="3 8" id="KW-0378">Hydrolase</keyword>
<dbReference type="EC" id="3.1.1.7" evidence="8"/>
<keyword evidence="9" id="KW-1185">Reference proteome</keyword>
<dbReference type="InterPro" id="IPR029058">
    <property type="entry name" value="AB_hydrolase_fold"/>
</dbReference>